<dbReference type="PATRIC" id="fig|1339316.3.peg.5175"/>
<comment type="caution">
    <text evidence="1">The sequence shown here is derived from an EMBL/GenBank/DDBJ whole genome shotgun (WGS) entry which is preliminary data.</text>
</comment>
<evidence type="ECO:0000313" key="1">
    <source>
        <dbReference type="EMBL" id="EXY87902.1"/>
    </source>
</evidence>
<proteinExistence type="predicted"/>
<evidence type="ECO:0000313" key="2">
    <source>
        <dbReference type="Proteomes" id="UP000020773"/>
    </source>
</evidence>
<protein>
    <submittedName>
        <fullName evidence="1">Uncharacterized protein</fullName>
    </submittedName>
</protein>
<dbReference type="EMBL" id="JGDB01000358">
    <property type="protein sequence ID" value="EXY87902.1"/>
    <property type="molecule type" value="Genomic_DNA"/>
</dbReference>
<gene>
    <name evidence="1" type="ORF">M125_5488</name>
</gene>
<reference evidence="1 2" key="1">
    <citation type="submission" date="2014-02" db="EMBL/GenBank/DDBJ databases">
        <authorList>
            <person name="Sears C."/>
            <person name="Carroll K."/>
            <person name="Sack B.R."/>
            <person name="Qadri F."/>
            <person name="Myers L.L."/>
            <person name="Chung G.-T."/>
            <person name="Escheverria P."/>
            <person name="Fraser C.M."/>
            <person name="Sadzewicz L."/>
            <person name="Shefchek K.A."/>
            <person name="Tallon L."/>
            <person name="Das S.P."/>
            <person name="Daugherty S."/>
            <person name="Mongodin E.F."/>
        </authorList>
    </citation>
    <scope>NUCLEOTIDE SEQUENCE [LARGE SCALE GENOMIC DNA]</scope>
    <source>
        <strain evidence="2">3998T(B)3</strain>
    </source>
</reference>
<accession>A0A015TZI2</accession>
<sequence length="65" mass="7373">MTWQGKGRNGMEKSGKKGRYCVRKTDTCPEVGHGKEAAYSSLKQIFVCQELDLQEIAYKFITITL</sequence>
<dbReference type="AlphaFoldDB" id="A0A015TZI2"/>
<name>A0A015TZI2_BACFG</name>
<organism evidence="1 2">
    <name type="scientific">Bacteroides fragilis str. 3998T(B)3</name>
    <dbReference type="NCBI Taxonomy" id="1339316"/>
    <lineage>
        <taxon>Bacteria</taxon>
        <taxon>Pseudomonadati</taxon>
        <taxon>Bacteroidota</taxon>
        <taxon>Bacteroidia</taxon>
        <taxon>Bacteroidales</taxon>
        <taxon>Bacteroidaceae</taxon>
        <taxon>Bacteroides</taxon>
    </lineage>
</organism>
<dbReference type="Proteomes" id="UP000020773">
    <property type="component" value="Unassembled WGS sequence"/>
</dbReference>